<comment type="caution">
    <text evidence="7">The sequence shown here is derived from an EMBL/GenBank/DDBJ whole genome shotgun (WGS) entry which is preliminary data.</text>
</comment>
<evidence type="ECO:0000256" key="4">
    <source>
        <dbReference type="ARBA" id="ARBA00022801"/>
    </source>
</evidence>
<evidence type="ECO:0000313" key="7">
    <source>
        <dbReference type="EMBL" id="TFZ05669.1"/>
    </source>
</evidence>
<dbReference type="OrthoDB" id="5443440at2"/>
<dbReference type="InterPro" id="IPR001279">
    <property type="entry name" value="Metallo-B-lactamas"/>
</dbReference>
<proteinExistence type="inferred from homology"/>
<comment type="similarity">
    <text evidence="2">Belongs to the metallo-beta-lactamase superfamily.</text>
</comment>
<comment type="cofactor">
    <cofactor evidence="1">
        <name>Zn(2+)</name>
        <dbReference type="ChEBI" id="CHEBI:29105"/>
    </cofactor>
</comment>
<keyword evidence="8" id="KW-1185">Reference proteome</keyword>
<accession>A0A4Z0C6E4</accession>
<dbReference type="CDD" id="cd07729">
    <property type="entry name" value="AHL_lactonase_MBL-fold"/>
    <property type="match status" value="1"/>
</dbReference>
<dbReference type="SUPFAM" id="SSF56281">
    <property type="entry name" value="Metallo-hydrolase/oxidoreductase"/>
    <property type="match status" value="1"/>
</dbReference>
<evidence type="ECO:0000256" key="1">
    <source>
        <dbReference type="ARBA" id="ARBA00001947"/>
    </source>
</evidence>
<dbReference type="Pfam" id="PF00753">
    <property type="entry name" value="Lactamase_B"/>
    <property type="match status" value="1"/>
</dbReference>
<dbReference type="InterPro" id="IPR036866">
    <property type="entry name" value="RibonucZ/Hydroxyglut_hydro"/>
</dbReference>
<keyword evidence="3" id="KW-0479">Metal-binding</keyword>
<evidence type="ECO:0000256" key="3">
    <source>
        <dbReference type="ARBA" id="ARBA00022723"/>
    </source>
</evidence>
<protein>
    <submittedName>
        <fullName evidence="7">N-acyl homoserine lactonase family protein</fullName>
    </submittedName>
</protein>
<keyword evidence="4" id="KW-0378">Hydrolase</keyword>
<dbReference type="GO" id="GO:0016787">
    <property type="term" value="F:hydrolase activity"/>
    <property type="evidence" value="ECO:0007669"/>
    <property type="project" value="UniProtKB-KW"/>
</dbReference>
<dbReference type="RefSeq" id="WP_135261751.1">
    <property type="nucleotide sequence ID" value="NZ_SMLM01000001.1"/>
</dbReference>
<evidence type="ECO:0000313" key="8">
    <source>
        <dbReference type="Proteomes" id="UP000298180"/>
    </source>
</evidence>
<feature type="domain" description="Metallo-beta-lactamase" evidence="6">
    <location>
        <begin position="37"/>
        <end position="237"/>
    </location>
</feature>
<organism evidence="7 8">
    <name type="scientific">Ramlibacter henchirensis</name>
    <dbReference type="NCBI Taxonomy" id="204072"/>
    <lineage>
        <taxon>Bacteria</taxon>
        <taxon>Pseudomonadati</taxon>
        <taxon>Pseudomonadota</taxon>
        <taxon>Betaproteobacteria</taxon>
        <taxon>Burkholderiales</taxon>
        <taxon>Comamonadaceae</taxon>
        <taxon>Ramlibacter</taxon>
    </lineage>
</organism>
<dbReference type="PANTHER" id="PTHR42978">
    <property type="entry name" value="QUORUM-QUENCHING LACTONASE YTNP-RELATED-RELATED"/>
    <property type="match status" value="1"/>
</dbReference>
<dbReference type="Proteomes" id="UP000298180">
    <property type="component" value="Unassembled WGS sequence"/>
</dbReference>
<dbReference type="GO" id="GO:0046872">
    <property type="term" value="F:metal ion binding"/>
    <property type="evidence" value="ECO:0007669"/>
    <property type="project" value="UniProtKB-KW"/>
</dbReference>
<dbReference type="PANTHER" id="PTHR42978:SF7">
    <property type="entry name" value="METALLO-HYDROLASE RV2300C-RELATED"/>
    <property type="match status" value="1"/>
</dbReference>
<dbReference type="SMART" id="SM00849">
    <property type="entry name" value="Lactamase_B"/>
    <property type="match status" value="1"/>
</dbReference>
<dbReference type="InterPro" id="IPR051013">
    <property type="entry name" value="MBL_superfamily_lactonases"/>
</dbReference>
<sequence>MLPEYEVFALRYAKHDRFRRDNFMAGGDLHDAPMPLDYFVWLIRGGGGAWLVDAGFSAQMARQRERHFLRCPIRSLAALQVAPEQVRDVIITHLHYDHAGNLDLLPNARIHLQERELQYATGCHMCKQVFRFAFAVEDVVQVVRAVYADRVAFCHGETTIAPGIETHLIGGHTDGLQVVRVHTRRGWVVLASDASHYYENMERQAPYPIVFHVGDMVAGWDRIARLADSPRHIVPGHDPDVLRRYPPLVGVPRELQGEIVCLHEEPSR</sequence>
<dbReference type="Gene3D" id="3.60.15.10">
    <property type="entry name" value="Ribonuclease Z/Hydroxyacylglutathione hydrolase-like"/>
    <property type="match status" value="1"/>
</dbReference>
<evidence type="ECO:0000256" key="2">
    <source>
        <dbReference type="ARBA" id="ARBA00007749"/>
    </source>
</evidence>
<evidence type="ECO:0000256" key="5">
    <source>
        <dbReference type="ARBA" id="ARBA00022833"/>
    </source>
</evidence>
<dbReference type="EMBL" id="SMLM01000001">
    <property type="protein sequence ID" value="TFZ05669.1"/>
    <property type="molecule type" value="Genomic_DNA"/>
</dbReference>
<name>A0A4Z0C6E4_9BURK</name>
<reference evidence="7 8" key="1">
    <citation type="submission" date="2019-03" db="EMBL/GenBank/DDBJ databases">
        <title>Ramlibacter henchirensis DSM 14656, whole genome shotgun sequence.</title>
        <authorList>
            <person name="Zhang X."/>
            <person name="Feng G."/>
            <person name="Zhu H."/>
        </authorList>
    </citation>
    <scope>NUCLEOTIDE SEQUENCE [LARGE SCALE GENOMIC DNA]</scope>
    <source>
        <strain evidence="7 8">DSM 14656</strain>
    </source>
</reference>
<dbReference type="AlphaFoldDB" id="A0A4Z0C6E4"/>
<evidence type="ECO:0000259" key="6">
    <source>
        <dbReference type="SMART" id="SM00849"/>
    </source>
</evidence>
<keyword evidence="5" id="KW-0862">Zinc</keyword>
<gene>
    <name evidence="7" type="ORF">EZ313_03115</name>
</gene>